<evidence type="ECO:0000313" key="3">
    <source>
        <dbReference type="EMBL" id="ACO62113.1"/>
    </source>
</evidence>
<dbReference type="AlphaFoldDB" id="C1E160"/>
<accession>C1E160</accession>
<dbReference type="KEGG" id="mis:MICPUN_56756"/>
<dbReference type="eggNOG" id="ENOG502QU44">
    <property type="taxonomic scope" value="Eukaryota"/>
</dbReference>
<evidence type="ECO:0000313" key="4">
    <source>
        <dbReference type="Proteomes" id="UP000002009"/>
    </source>
</evidence>
<dbReference type="OrthoDB" id="504976at2759"/>
<feature type="domain" description="Prolyl 4-hydroxylase alpha subunit Fe(2+) 2OG dioxygenase" evidence="2">
    <location>
        <begin position="173"/>
        <end position="281"/>
    </location>
</feature>
<dbReference type="RefSeq" id="XP_002500855.1">
    <property type="nucleotide sequence ID" value="XM_002500809.1"/>
</dbReference>
<dbReference type="Pfam" id="PF13640">
    <property type="entry name" value="2OG-FeII_Oxy_3"/>
    <property type="match status" value="1"/>
</dbReference>
<dbReference type="EMBL" id="CP001324">
    <property type="protein sequence ID" value="ACO62113.1"/>
    <property type="molecule type" value="Genomic_DNA"/>
</dbReference>
<gene>
    <name evidence="3" type="ORF">MICPUN_56756</name>
</gene>
<evidence type="ECO:0000259" key="2">
    <source>
        <dbReference type="Pfam" id="PF13640"/>
    </source>
</evidence>
<protein>
    <recommendedName>
        <fullName evidence="2">Prolyl 4-hydroxylase alpha subunit Fe(2+) 2OG dioxygenase domain-containing protein</fullName>
    </recommendedName>
</protein>
<proteinExistence type="predicted"/>
<feature type="region of interest" description="Disordered" evidence="1">
    <location>
        <begin position="1"/>
        <end position="83"/>
    </location>
</feature>
<evidence type="ECO:0000256" key="1">
    <source>
        <dbReference type="SAM" id="MobiDB-lite"/>
    </source>
</evidence>
<dbReference type="GeneID" id="8241616"/>
<dbReference type="InParanoid" id="C1E160"/>
<feature type="compositionally biased region" description="Low complexity" evidence="1">
    <location>
        <begin position="33"/>
        <end position="42"/>
    </location>
</feature>
<dbReference type="Gene3D" id="2.60.120.620">
    <property type="entry name" value="q2cbj1_9rhob like domain"/>
    <property type="match status" value="1"/>
</dbReference>
<dbReference type="OMA" id="MTPVWLS"/>
<sequence>MASALVTARSTAPAVLAGALSRPPPRRVDRLPRSVSPRTAAARPREAPSRRRLAAAEEDGTATTATTSEGDDEEEIPQIEIPERPEHVRVVDAFLPAADAVALRGVFDAHNDDPRRVHEYRFVWDYWHVPGQYTQLRTPAADYFPKEQFEQLEDALLTYAKETLGCSAMTPVWLSNYVDGMRQEIHADVPHGPFAFVLSLTNWDKRRFTGGETFLLRPETLDYWRGFETSSVVERGAVVQTVEPEFNRLTVFDPRIPHGVNVVEGTRDVREGRLVLHGWFRDLAPHFSGALTEAACEPALGEILPRLYEALGALPRARGVVVIRVNVDANGAVTGTEWKADTLVPAPAPNLPDPTEVRDAILLEIAGTFMDAEFPAAGAPGAVTMPFEFD</sequence>
<keyword evidence="4" id="KW-1185">Reference proteome</keyword>
<dbReference type="Proteomes" id="UP000002009">
    <property type="component" value="Chromosome 3"/>
</dbReference>
<reference evidence="3 4" key="1">
    <citation type="journal article" date="2009" name="Science">
        <title>Green evolution and dynamic adaptations revealed by genomes of the marine picoeukaryotes Micromonas.</title>
        <authorList>
            <person name="Worden A.Z."/>
            <person name="Lee J.H."/>
            <person name="Mock T."/>
            <person name="Rouze P."/>
            <person name="Simmons M.P."/>
            <person name="Aerts A.L."/>
            <person name="Allen A.E."/>
            <person name="Cuvelier M.L."/>
            <person name="Derelle E."/>
            <person name="Everett M.V."/>
            <person name="Foulon E."/>
            <person name="Grimwood J."/>
            <person name="Gundlach H."/>
            <person name="Henrissat B."/>
            <person name="Napoli C."/>
            <person name="McDonald S.M."/>
            <person name="Parker M.S."/>
            <person name="Rombauts S."/>
            <person name="Salamov A."/>
            <person name="Von Dassow P."/>
            <person name="Badger J.H."/>
            <person name="Coutinho P.M."/>
            <person name="Demir E."/>
            <person name="Dubchak I."/>
            <person name="Gentemann C."/>
            <person name="Eikrem W."/>
            <person name="Gready J.E."/>
            <person name="John U."/>
            <person name="Lanier W."/>
            <person name="Lindquist E.A."/>
            <person name="Lucas S."/>
            <person name="Mayer K.F."/>
            <person name="Moreau H."/>
            <person name="Not F."/>
            <person name="Otillar R."/>
            <person name="Panaud O."/>
            <person name="Pangilinan J."/>
            <person name="Paulsen I."/>
            <person name="Piegu B."/>
            <person name="Poliakov A."/>
            <person name="Robbens S."/>
            <person name="Schmutz J."/>
            <person name="Toulza E."/>
            <person name="Wyss T."/>
            <person name="Zelensky A."/>
            <person name="Zhou K."/>
            <person name="Armbrust E.V."/>
            <person name="Bhattacharya D."/>
            <person name="Goodenough U.W."/>
            <person name="Van de Peer Y."/>
            <person name="Grigoriev I.V."/>
        </authorList>
    </citation>
    <scope>NUCLEOTIDE SEQUENCE [LARGE SCALE GENOMIC DNA]</scope>
    <source>
        <strain evidence="4">RCC299 / NOUM17</strain>
    </source>
</reference>
<dbReference type="InterPro" id="IPR044862">
    <property type="entry name" value="Pro_4_hyd_alph_FE2OG_OXY"/>
</dbReference>
<name>C1E160_MICCC</name>
<organism evidence="3 4">
    <name type="scientific">Micromonas commoda (strain RCC299 / NOUM17 / CCMP2709)</name>
    <name type="common">Picoplanktonic green alga</name>
    <dbReference type="NCBI Taxonomy" id="296587"/>
    <lineage>
        <taxon>Eukaryota</taxon>
        <taxon>Viridiplantae</taxon>
        <taxon>Chlorophyta</taxon>
        <taxon>Mamiellophyceae</taxon>
        <taxon>Mamiellales</taxon>
        <taxon>Mamiellaceae</taxon>
        <taxon>Micromonas</taxon>
    </lineage>
</organism>